<dbReference type="GO" id="GO:0005634">
    <property type="term" value="C:nucleus"/>
    <property type="evidence" value="ECO:0000318"/>
    <property type="project" value="GO_Central"/>
</dbReference>
<dbReference type="GO" id="GO:0046983">
    <property type="term" value="F:protein dimerization activity"/>
    <property type="evidence" value="ECO:0007669"/>
    <property type="project" value="InterPro"/>
</dbReference>
<dbReference type="SUPFAM" id="SSF47459">
    <property type="entry name" value="HLH, helix-loop-helix DNA-binding domain"/>
    <property type="match status" value="1"/>
</dbReference>
<comment type="similarity">
    <text evidence="1">Belongs to the bHLH protein family.</text>
</comment>
<evidence type="ECO:0000313" key="9">
    <source>
        <dbReference type="Proteomes" id="UP000008810"/>
    </source>
</evidence>
<feature type="region of interest" description="Disordered" evidence="5">
    <location>
        <begin position="87"/>
        <end position="149"/>
    </location>
</feature>
<feature type="domain" description="BHLH" evidence="6">
    <location>
        <begin position="147"/>
        <end position="196"/>
    </location>
</feature>
<feature type="compositionally biased region" description="Basic and acidic residues" evidence="5">
    <location>
        <begin position="1"/>
        <end position="32"/>
    </location>
</feature>
<dbReference type="Gramene" id="KQK13294">
    <property type="protein sequence ID" value="KQK13294"/>
    <property type="gene ID" value="BRADI_1g09177v3"/>
</dbReference>
<evidence type="ECO:0000256" key="3">
    <source>
        <dbReference type="ARBA" id="ARBA00023163"/>
    </source>
</evidence>
<evidence type="ECO:0000256" key="5">
    <source>
        <dbReference type="SAM" id="MobiDB-lite"/>
    </source>
</evidence>
<feature type="compositionally biased region" description="Polar residues" evidence="5">
    <location>
        <begin position="298"/>
        <end position="321"/>
    </location>
</feature>
<proteinExistence type="inferred from homology"/>
<reference evidence="7 8" key="1">
    <citation type="journal article" date="2010" name="Nature">
        <title>Genome sequencing and analysis of the model grass Brachypodium distachyon.</title>
        <authorList>
            <consortium name="International Brachypodium Initiative"/>
        </authorList>
    </citation>
    <scope>NUCLEOTIDE SEQUENCE [LARGE SCALE GENOMIC DNA]</scope>
    <source>
        <strain evidence="7">Bd21</strain>
        <strain evidence="8">cv. Bd21</strain>
    </source>
</reference>
<feature type="region of interest" description="Disordered" evidence="5">
    <location>
        <begin position="1"/>
        <end position="34"/>
    </location>
</feature>
<dbReference type="KEGG" id="bdi:100843822"/>
<protein>
    <recommendedName>
        <fullName evidence="6">BHLH domain-containing protein</fullName>
    </recommendedName>
</protein>
<dbReference type="SMART" id="SM00353">
    <property type="entry name" value="HLH"/>
    <property type="match status" value="1"/>
</dbReference>
<dbReference type="Pfam" id="PF00010">
    <property type="entry name" value="HLH"/>
    <property type="match status" value="1"/>
</dbReference>
<reference evidence="7" key="2">
    <citation type="submission" date="2017-06" db="EMBL/GenBank/DDBJ databases">
        <title>WGS assembly of Brachypodium distachyon.</title>
        <authorList>
            <consortium name="The International Brachypodium Initiative"/>
            <person name="Lucas S."/>
            <person name="Harmon-Smith M."/>
            <person name="Lail K."/>
            <person name="Tice H."/>
            <person name="Grimwood J."/>
            <person name="Bruce D."/>
            <person name="Barry K."/>
            <person name="Shu S."/>
            <person name="Lindquist E."/>
            <person name="Wang M."/>
            <person name="Pitluck S."/>
            <person name="Vogel J.P."/>
            <person name="Garvin D.F."/>
            <person name="Mockler T.C."/>
            <person name="Schmutz J."/>
            <person name="Rokhsar D."/>
            <person name="Bevan M.W."/>
        </authorList>
    </citation>
    <scope>NUCLEOTIDE SEQUENCE</scope>
    <source>
        <strain evidence="7">Bd21</strain>
    </source>
</reference>
<dbReference type="ExpressionAtlas" id="A0A0Q3N9B8">
    <property type="expression patterns" value="baseline and differential"/>
</dbReference>
<gene>
    <name evidence="8" type="primary">LOC100843822</name>
    <name evidence="7" type="ORF">BRADI_1g09177v3</name>
</gene>
<keyword evidence="3" id="KW-0804">Transcription</keyword>
<dbReference type="EnsemblPlants" id="KQK13294">
    <property type="protein sequence ID" value="KQK13294"/>
    <property type="gene ID" value="BRADI_1g09177v3"/>
</dbReference>
<evidence type="ECO:0000256" key="4">
    <source>
        <dbReference type="SAM" id="Coils"/>
    </source>
</evidence>
<keyword evidence="4" id="KW-0175">Coiled coil</keyword>
<keyword evidence="9" id="KW-1185">Reference proteome</keyword>
<evidence type="ECO:0000256" key="2">
    <source>
        <dbReference type="ARBA" id="ARBA00023015"/>
    </source>
</evidence>
<dbReference type="PANTHER" id="PTHR46665:SF6">
    <property type="entry name" value="TRANSCRIPTION FACTOR BHLH92"/>
    <property type="match status" value="1"/>
</dbReference>
<dbReference type="InterPro" id="IPR011598">
    <property type="entry name" value="bHLH_dom"/>
</dbReference>
<accession>A0A0Q3N9B8</accession>
<keyword evidence="2" id="KW-0805">Transcription regulation</keyword>
<dbReference type="GeneID" id="100843822"/>
<dbReference type="GO" id="GO:0000976">
    <property type="term" value="F:transcription cis-regulatory region binding"/>
    <property type="evidence" value="ECO:0000318"/>
    <property type="project" value="GO_Central"/>
</dbReference>
<evidence type="ECO:0000313" key="7">
    <source>
        <dbReference type="EMBL" id="KQK13294.1"/>
    </source>
</evidence>
<dbReference type="InterPro" id="IPR036638">
    <property type="entry name" value="HLH_DNA-bd_sf"/>
</dbReference>
<dbReference type="OrthoDB" id="1885111at2759"/>
<evidence type="ECO:0000259" key="6">
    <source>
        <dbReference type="PROSITE" id="PS50888"/>
    </source>
</evidence>
<feature type="coiled-coil region" evidence="4">
    <location>
        <begin position="186"/>
        <end position="220"/>
    </location>
</feature>
<evidence type="ECO:0000256" key="1">
    <source>
        <dbReference type="ARBA" id="ARBA00005510"/>
    </source>
</evidence>
<dbReference type="Proteomes" id="UP000008810">
    <property type="component" value="Chromosome 1"/>
</dbReference>
<dbReference type="GO" id="GO:0009414">
    <property type="term" value="P:response to water deprivation"/>
    <property type="evidence" value="ECO:0007669"/>
    <property type="project" value="EnsemblPlants"/>
</dbReference>
<dbReference type="EMBL" id="CM000880">
    <property type="protein sequence ID" value="KQK13294.1"/>
    <property type="molecule type" value="Genomic_DNA"/>
</dbReference>
<dbReference type="STRING" id="15368.A0A0Q3N9B8"/>
<dbReference type="RefSeq" id="XP_014752663.1">
    <property type="nucleotide sequence ID" value="XM_014897177.2"/>
</dbReference>
<dbReference type="PANTHER" id="PTHR46665">
    <property type="entry name" value="TRANSCRIPTION FACTOR BHLH041-RELATED-RELATED"/>
    <property type="match status" value="1"/>
</dbReference>
<name>A0A0Q3N9B8_BRADI</name>
<reference evidence="8" key="3">
    <citation type="submission" date="2018-08" db="UniProtKB">
        <authorList>
            <consortium name="EnsemblPlants"/>
        </authorList>
    </citation>
    <scope>IDENTIFICATION</scope>
    <source>
        <strain evidence="8">cv. Bd21</strain>
    </source>
</reference>
<organism evidence="7">
    <name type="scientific">Brachypodium distachyon</name>
    <name type="common">Purple false brome</name>
    <name type="synonym">Trachynia distachya</name>
    <dbReference type="NCBI Taxonomy" id="15368"/>
    <lineage>
        <taxon>Eukaryota</taxon>
        <taxon>Viridiplantae</taxon>
        <taxon>Streptophyta</taxon>
        <taxon>Embryophyta</taxon>
        <taxon>Tracheophyta</taxon>
        <taxon>Spermatophyta</taxon>
        <taxon>Magnoliopsida</taxon>
        <taxon>Liliopsida</taxon>
        <taxon>Poales</taxon>
        <taxon>Poaceae</taxon>
        <taxon>BOP clade</taxon>
        <taxon>Pooideae</taxon>
        <taxon>Stipodae</taxon>
        <taxon>Brachypodieae</taxon>
        <taxon>Brachypodium</taxon>
    </lineage>
</organism>
<dbReference type="Gene3D" id="4.10.280.10">
    <property type="entry name" value="Helix-loop-helix DNA-binding domain"/>
    <property type="match status" value="1"/>
</dbReference>
<dbReference type="AlphaFoldDB" id="A0A0Q3N9B8"/>
<dbReference type="PROSITE" id="PS50888">
    <property type="entry name" value="BHLH"/>
    <property type="match status" value="1"/>
</dbReference>
<feature type="region of interest" description="Disordered" evidence="5">
    <location>
        <begin position="290"/>
        <end position="321"/>
    </location>
</feature>
<dbReference type="InterPro" id="IPR044658">
    <property type="entry name" value="bHLH92/bHLH041-like"/>
</dbReference>
<evidence type="ECO:0000313" key="8">
    <source>
        <dbReference type="EnsemblPlants" id="KQK13294"/>
    </source>
</evidence>
<sequence length="321" mass="35783">MKKTLDEAHRRASPRGREKQSKDEITRPREMQMDSYYAFQQDDSPFFAAAGAHPASPELPFADLMASLLEEPPVVAAKPSAFQKYRDAGARGGAGGSSSSSGGRGNIHRRVMDTLGRIGSGGDQVRQEERQEEPPQQQQPAGAVESSRGFRHMMRERQRREKLSQSYADLYAMLSSRSRADKNSIVQSAAMYIRELEGAKDQLERKNEELKAKILGHDTKQQCVKVQFEVDEPSSSIDSMIGALRRLKSMNVKARGIRSTLSGHRLATEMNVETTVAASEVERAVEEALREVERNQPDSETTFPGSRRGSWSQTSHVQNVF</sequence>